<evidence type="ECO:0000313" key="1">
    <source>
        <dbReference type="EMBL" id="MBB6450602.1"/>
    </source>
</evidence>
<organism evidence="1 2">
    <name type="scientific">Geomicrobium halophilum</name>
    <dbReference type="NCBI Taxonomy" id="549000"/>
    <lineage>
        <taxon>Bacteria</taxon>
        <taxon>Bacillati</taxon>
        <taxon>Bacillota</taxon>
        <taxon>Bacilli</taxon>
        <taxon>Bacillales</taxon>
        <taxon>Geomicrobium</taxon>
    </lineage>
</organism>
<evidence type="ECO:0008006" key="3">
    <source>
        <dbReference type="Google" id="ProtNLM"/>
    </source>
</evidence>
<accession>A0A841Q023</accession>
<reference evidence="1 2" key="1">
    <citation type="submission" date="2020-08" db="EMBL/GenBank/DDBJ databases">
        <title>Genomic Encyclopedia of Type Strains, Phase IV (KMG-IV): sequencing the most valuable type-strain genomes for metagenomic binning, comparative biology and taxonomic classification.</title>
        <authorList>
            <person name="Goeker M."/>
        </authorList>
    </citation>
    <scope>NUCLEOTIDE SEQUENCE [LARGE SCALE GENOMIC DNA]</scope>
    <source>
        <strain evidence="1 2">DSM 21769</strain>
    </source>
</reference>
<dbReference type="NCBIfam" id="NF046065">
    <property type="entry name" value="MtxRegRemB"/>
    <property type="match status" value="1"/>
</dbReference>
<sequence length="93" mass="10826">MFVHIGRYTVIRSKDIVAILNYDMHECSSINQQYLEAQQEEDIVRITDDSTKSLVITTDKLYYSPISSTTLKRRSQTVLENLNDEDKENIPQD</sequence>
<name>A0A841Q023_9BACL</name>
<keyword evidence="2" id="KW-1185">Reference proteome</keyword>
<comment type="caution">
    <text evidence="1">The sequence shown here is derived from an EMBL/GenBank/DDBJ whole genome shotgun (WGS) entry which is preliminary data.</text>
</comment>
<protein>
    <recommendedName>
        <fullName evidence="3">DUF370 domain-containing protein</fullName>
    </recommendedName>
</protein>
<gene>
    <name evidence="1" type="ORF">HNR44_002585</name>
</gene>
<dbReference type="Pfam" id="PF04025">
    <property type="entry name" value="RemA-like"/>
    <property type="match status" value="1"/>
</dbReference>
<dbReference type="InterPro" id="IPR007169">
    <property type="entry name" value="RemA-like"/>
</dbReference>
<dbReference type="RefSeq" id="WP_184404655.1">
    <property type="nucleotide sequence ID" value="NZ_JACHHJ010000003.1"/>
</dbReference>
<dbReference type="EMBL" id="JACHHJ010000003">
    <property type="protein sequence ID" value="MBB6450602.1"/>
    <property type="molecule type" value="Genomic_DNA"/>
</dbReference>
<dbReference type="Proteomes" id="UP000568839">
    <property type="component" value="Unassembled WGS sequence"/>
</dbReference>
<proteinExistence type="predicted"/>
<evidence type="ECO:0000313" key="2">
    <source>
        <dbReference type="Proteomes" id="UP000568839"/>
    </source>
</evidence>
<dbReference type="AlphaFoldDB" id="A0A841Q023"/>